<sequence length="148" mass="15963">MSNPEDTENWEDLNGETTDLAQAYLELARYQLALTSSRSHRRPPANAHPARDARGERAASALEANLDAFEARLDALLEAAEARRAAARNDAPSVASSSTAVASTQGPEKSTIDEKPTNDEKSCVDEKTRGRTSADDKEPQSSHGEKQA</sequence>
<dbReference type="AlphaFoldDB" id="A0A0F7ZVJ8"/>
<feature type="compositionally biased region" description="Basic and acidic residues" evidence="1">
    <location>
        <begin position="110"/>
        <end position="148"/>
    </location>
</feature>
<protein>
    <submittedName>
        <fullName evidence="2">Uncharacterized protein</fullName>
    </submittedName>
</protein>
<feature type="region of interest" description="Disordered" evidence="1">
    <location>
        <begin position="82"/>
        <end position="148"/>
    </location>
</feature>
<gene>
    <name evidence="2" type="ORF">HIM_04074</name>
</gene>
<dbReference type="Proteomes" id="UP000054481">
    <property type="component" value="Unassembled WGS sequence"/>
</dbReference>
<proteinExistence type="predicted"/>
<organism evidence="2 3">
    <name type="scientific">Hirsutella minnesotensis 3608</name>
    <dbReference type="NCBI Taxonomy" id="1043627"/>
    <lineage>
        <taxon>Eukaryota</taxon>
        <taxon>Fungi</taxon>
        <taxon>Dikarya</taxon>
        <taxon>Ascomycota</taxon>
        <taxon>Pezizomycotina</taxon>
        <taxon>Sordariomycetes</taxon>
        <taxon>Hypocreomycetidae</taxon>
        <taxon>Hypocreales</taxon>
        <taxon>Ophiocordycipitaceae</taxon>
        <taxon>Hirsutella</taxon>
    </lineage>
</organism>
<evidence type="ECO:0000313" key="3">
    <source>
        <dbReference type="Proteomes" id="UP000054481"/>
    </source>
</evidence>
<feature type="region of interest" description="Disordered" evidence="1">
    <location>
        <begin position="35"/>
        <end position="59"/>
    </location>
</feature>
<reference evidence="2 3" key="1">
    <citation type="journal article" date="2014" name="Genome Biol. Evol.">
        <title>Comparative genomics and transcriptomics analyses reveal divergent lifestyle features of nematode endoparasitic fungus Hirsutella minnesotensis.</title>
        <authorList>
            <person name="Lai Y."/>
            <person name="Liu K."/>
            <person name="Zhang X."/>
            <person name="Zhang X."/>
            <person name="Li K."/>
            <person name="Wang N."/>
            <person name="Shu C."/>
            <person name="Wu Y."/>
            <person name="Wang C."/>
            <person name="Bushley K.E."/>
            <person name="Xiang M."/>
            <person name="Liu X."/>
        </authorList>
    </citation>
    <scope>NUCLEOTIDE SEQUENCE [LARGE SCALE GENOMIC DNA]</scope>
    <source>
        <strain evidence="2 3">3608</strain>
    </source>
</reference>
<dbReference type="EMBL" id="KQ030510">
    <property type="protein sequence ID" value="KJZ76738.1"/>
    <property type="molecule type" value="Genomic_DNA"/>
</dbReference>
<keyword evidence="3" id="KW-1185">Reference proteome</keyword>
<feature type="compositionally biased region" description="Low complexity" evidence="1">
    <location>
        <begin position="88"/>
        <end position="104"/>
    </location>
</feature>
<evidence type="ECO:0000313" key="2">
    <source>
        <dbReference type="EMBL" id="KJZ76738.1"/>
    </source>
</evidence>
<name>A0A0F7ZVJ8_9HYPO</name>
<evidence type="ECO:0000256" key="1">
    <source>
        <dbReference type="SAM" id="MobiDB-lite"/>
    </source>
</evidence>
<accession>A0A0F7ZVJ8</accession>